<dbReference type="Gene3D" id="3.40.50.2000">
    <property type="entry name" value="Glycogen Phosphorylase B"/>
    <property type="match status" value="1"/>
</dbReference>
<dbReference type="PANTHER" id="PTHR12526">
    <property type="entry name" value="GLYCOSYLTRANSFERASE"/>
    <property type="match status" value="1"/>
</dbReference>
<name>A0A8A4ZEC3_9MICO</name>
<proteinExistence type="predicted"/>
<dbReference type="PANTHER" id="PTHR12526:SF636">
    <property type="entry name" value="BLL3647 PROTEIN"/>
    <property type="match status" value="1"/>
</dbReference>
<dbReference type="AlphaFoldDB" id="A0A8A4ZEC3"/>
<protein>
    <submittedName>
        <fullName evidence="1">Glycosyltransferase</fullName>
    </submittedName>
</protein>
<sequence length="378" mass="39745">MTVALVATVPHAGHRLYEQRLAAALAVHTRVAYLEPPTSPRSWAALRAGGSLVDGGQTLVQPAWTVPFTRRLRLGRLREAVAARAAARAIGHLGQEPSAVVFTEPSGALRAFPRARKVLLIKDDYVAGAHLLGQEPGAVEARLRRSIAMADAVVAVSPVLRERLRRYGVDAQVIPAGCTPAAPEVGAGTGARSSRAPLAAFIGGVSPRVLPGHLQAVLDAGCDLVVVGGMSRNFAPGPQRTAIEALLAHPRVQWRGHVSADEVTAVLADADLGLVPYDDSSFNAASFPLKILEYLGAGLPVVSTPLPAVEWIDTPQIRVERDAAAFGAAAAHLARAVTPGTRAACRAVAGEHTWERRAQAWLAVLGDRDGQPQRGVAR</sequence>
<reference evidence="1" key="1">
    <citation type="submission" date="2021-03" db="EMBL/GenBank/DDBJ databases">
        <title>Pengzhenrongella sicca gen. nov., sp. nov., a new member of suborder Micrococcineae isolated from High-Arctic tundra soil.</title>
        <authorList>
            <person name="Peng F."/>
        </authorList>
    </citation>
    <scope>NUCLEOTIDE SEQUENCE</scope>
    <source>
        <strain evidence="1">LRZ-2</strain>
    </source>
</reference>
<dbReference type="EMBL" id="CP071868">
    <property type="protein sequence ID" value="QTE29655.1"/>
    <property type="molecule type" value="Genomic_DNA"/>
</dbReference>
<dbReference type="RefSeq" id="WP_227423947.1">
    <property type="nucleotide sequence ID" value="NZ_CP071868.1"/>
</dbReference>
<dbReference type="GO" id="GO:0016757">
    <property type="term" value="F:glycosyltransferase activity"/>
    <property type="evidence" value="ECO:0007669"/>
    <property type="project" value="TreeGrafter"/>
</dbReference>
<gene>
    <name evidence="1" type="ORF">J4E96_00905</name>
</gene>
<dbReference type="KEGG" id="psic:J4E96_00905"/>
<dbReference type="SUPFAM" id="SSF53756">
    <property type="entry name" value="UDP-Glycosyltransferase/glycogen phosphorylase"/>
    <property type="match status" value="1"/>
</dbReference>
<accession>A0A8A4ZEC3</accession>
<keyword evidence="2" id="KW-1185">Reference proteome</keyword>
<evidence type="ECO:0000313" key="2">
    <source>
        <dbReference type="Proteomes" id="UP000663937"/>
    </source>
</evidence>
<dbReference type="Proteomes" id="UP000663937">
    <property type="component" value="Chromosome"/>
</dbReference>
<evidence type="ECO:0000313" key="1">
    <source>
        <dbReference type="EMBL" id="QTE29655.1"/>
    </source>
</evidence>
<dbReference type="Pfam" id="PF13692">
    <property type="entry name" value="Glyco_trans_1_4"/>
    <property type="match status" value="1"/>
</dbReference>
<organism evidence="1 2">
    <name type="scientific">Pengzhenrongella sicca</name>
    <dbReference type="NCBI Taxonomy" id="2819238"/>
    <lineage>
        <taxon>Bacteria</taxon>
        <taxon>Bacillati</taxon>
        <taxon>Actinomycetota</taxon>
        <taxon>Actinomycetes</taxon>
        <taxon>Micrococcales</taxon>
        <taxon>Pengzhenrongella</taxon>
    </lineage>
</organism>